<dbReference type="CDD" id="cd00159">
    <property type="entry name" value="RhoGAP"/>
    <property type="match status" value="1"/>
</dbReference>
<feature type="region of interest" description="Disordered" evidence="6">
    <location>
        <begin position="488"/>
        <end position="513"/>
    </location>
</feature>
<feature type="region of interest" description="Disordered" evidence="6">
    <location>
        <begin position="1007"/>
        <end position="1027"/>
    </location>
</feature>
<name>B5RTL2_DEBHA</name>
<dbReference type="OMA" id="GFERSPQ"/>
<dbReference type="SMART" id="SM00132">
    <property type="entry name" value="LIM"/>
    <property type="match status" value="2"/>
</dbReference>
<dbReference type="SMART" id="SM00324">
    <property type="entry name" value="RhoGAP"/>
    <property type="match status" value="1"/>
</dbReference>
<feature type="region of interest" description="Disordered" evidence="6">
    <location>
        <begin position="209"/>
        <end position="280"/>
    </location>
</feature>
<dbReference type="STRING" id="284592.B5RTL2"/>
<dbReference type="FunCoup" id="B5RTL2">
    <property type="interactions" value="191"/>
</dbReference>
<dbReference type="EMBL" id="CR382136">
    <property type="protein sequence ID" value="CAR65697.1"/>
    <property type="molecule type" value="Genomic_DNA"/>
</dbReference>
<evidence type="ECO:0000313" key="9">
    <source>
        <dbReference type="EMBL" id="CAR65697.1"/>
    </source>
</evidence>
<dbReference type="GO" id="GO:0046872">
    <property type="term" value="F:metal ion binding"/>
    <property type="evidence" value="ECO:0007669"/>
    <property type="project" value="UniProtKB-KW"/>
</dbReference>
<feature type="region of interest" description="Disordered" evidence="6">
    <location>
        <begin position="564"/>
        <end position="671"/>
    </location>
</feature>
<dbReference type="Gene3D" id="1.10.555.10">
    <property type="entry name" value="Rho GTPase activation protein"/>
    <property type="match status" value="1"/>
</dbReference>
<dbReference type="Proteomes" id="UP000000599">
    <property type="component" value="Chromosome D"/>
</dbReference>
<feature type="region of interest" description="Disordered" evidence="6">
    <location>
        <begin position="299"/>
        <end position="380"/>
    </location>
</feature>
<dbReference type="InterPro" id="IPR001781">
    <property type="entry name" value="Znf_LIM"/>
</dbReference>
<keyword evidence="5" id="KW-0175">Coiled coil</keyword>
<gene>
    <name evidence="9" type="ordered locus">DEHA2D18150g</name>
</gene>
<accession>B5RTL2</accession>
<feature type="coiled-coil region" evidence="5">
    <location>
        <begin position="742"/>
        <end position="811"/>
    </location>
</feature>
<sequence length="1245" mass="138606">MPDTTLQSTQEITDIDENNLQPCKKCNLPIYEGHAYELGDDRWHINCFKCSKCNSSLGCNSNFLVLGNGNLICSNCSYNCKQCGKKIDDLAILTGDQAYCSSCFKCRSCKLKIEDLRYARTSKGLFCMSCHEKLIAKKKKYDLKRKQIAQLQQQKEIEERNGIEHQQTPPQAYDVLRHLQERSNSSTSVLSNSPSARDSIDNVSDVFTQRNKSNSSLSTKDKVLPPPPSNPPSQPSLFARESFNSTKTDTSLPSTMTSRFSTPTSEYANAISNPNDIENDYSIEEVNDSDDELKKNNVTHSQTNQDQSYEQISTPPTSSANDNSSPVKDMANGIRLDIIDSSEPSTPRHNQLQPAATFTPQSKDKDSNGEYRAQSPTSVSKANFKGKNLLILSPNNLQNEEFLNPSREYHSSIGSPTYDMMSEYDDSRPTLSAPVDESKVRSGCPSPFAKANRQARVVETNDYSQDNSGIFLDNEDNREDGYDVIRTPKKMGLSSSNTNTTSPPPKLPLPVIPSSPVKKDKVYETPTVSDSAKFSNKIEITPKGLGLAGVDYDESKDEIRYFNSNNENQLDRSIPPQSQTPNQKSPATPAVTNLETPTNVDKDTPESKIELSRKSSLIRTPKLSLKHKRSVSGGNGGISQKFGFFKSSNKDEPLVNPEKPRHGSVGSISNGGSAFVTPPLPRTSSSNHQFQTNNGFIREHNRSTSDTPFSSVLDNRYSNDIVKNDLDMRSLKSEVYQLDSQKQVLFNENKALKNENEKLSEQLRNLQNNISVESSNHDRLTEEIIALEKRKKDLLEVNQSLSEQNHKLEMSVNNSSVISKMPSNDTAYTNSIGGTTVGNTPASLPSQNSSSSLIAGAPYNENNYSEEHTETQKATRLKFWRRPKIAPNLVSSHNTNNSYGSQNSTSTQHQIQNNNQNQYTSPVHGQGNQPSQNWNNANPKLSQTYSSQAIRPPNSKNYVNVNGINNNNNANNNTNSNDSLTTEGNNKKGISSFMTKSRSTNILDSFLAGNSAHNSPNGNHETNDPISLTEIDSAPLFNSSIQKRAEYENEKVPLIITKCIAEVEKRGLDVEGIYRISGGNSAIVAIENAFADLPPNSTKDEKQMRKLEDAIGGDVNAVTSALKRYLRKLPDPLLPYAYYDEFIKVASSISANKQDKRINELKSKVINKLPPTNKHVLFLICKHLDLINSYALVNRMNFKNLSVVFAPTLVRDETGEKEMIHMGYRNDVTELMLTNYQKLFYDYLH</sequence>
<dbReference type="GO" id="GO:0005933">
    <property type="term" value="C:cellular bud"/>
    <property type="evidence" value="ECO:0007669"/>
    <property type="project" value="UniProtKB-ARBA"/>
</dbReference>
<dbReference type="GO" id="GO:0005938">
    <property type="term" value="C:cell cortex"/>
    <property type="evidence" value="ECO:0007669"/>
    <property type="project" value="UniProtKB-ARBA"/>
</dbReference>
<feature type="compositionally biased region" description="Polar residues" evidence="6">
    <location>
        <begin position="829"/>
        <end position="842"/>
    </location>
</feature>
<dbReference type="InterPro" id="IPR000198">
    <property type="entry name" value="RhoGAP_dom"/>
</dbReference>
<keyword evidence="2 4" id="KW-0479">Metal-binding</keyword>
<dbReference type="Pfam" id="PF00620">
    <property type="entry name" value="RhoGAP"/>
    <property type="match status" value="1"/>
</dbReference>
<feature type="compositionally biased region" description="Polar residues" evidence="6">
    <location>
        <begin position="978"/>
        <end position="992"/>
    </location>
</feature>
<feature type="compositionally biased region" description="Polar residues" evidence="6">
    <location>
        <begin position="926"/>
        <end position="949"/>
    </location>
</feature>
<dbReference type="InParanoid" id="B5RTL2"/>
<dbReference type="PROSITE" id="PS00478">
    <property type="entry name" value="LIM_DOMAIN_1"/>
    <property type="match status" value="1"/>
</dbReference>
<dbReference type="KEGG" id="dha:DEHA2D18150g"/>
<feature type="compositionally biased region" description="Polar residues" evidence="6">
    <location>
        <begin position="1011"/>
        <end position="1026"/>
    </location>
</feature>
<feature type="compositionally biased region" description="Low complexity" evidence="6">
    <location>
        <begin position="901"/>
        <end position="921"/>
    </location>
</feature>
<feature type="compositionally biased region" description="Polar residues" evidence="6">
    <location>
        <begin position="209"/>
        <end position="218"/>
    </location>
</feature>
<keyword evidence="4" id="KW-0440">LIM domain</keyword>
<organism evidence="9 10">
    <name type="scientific">Debaryomyces hansenii (strain ATCC 36239 / CBS 767 / BCRC 21394 / JCM 1990 / NBRC 0083 / IGC 2968)</name>
    <name type="common">Yeast</name>
    <name type="synonym">Torulaspora hansenii</name>
    <dbReference type="NCBI Taxonomy" id="284592"/>
    <lineage>
        <taxon>Eukaryota</taxon>
        <taxon>Fungi</taxon>
        <taxon>Dikarya</taxon>
        <taxon>Ascomycota</taxon>
        <taxon>Saccharomycotina</taxon>
        <taxon>Pichiomycetes</taxon>
        <taxon>Debaryomycetaceae</taxon>
        <taxon>Debaryomyces</taxon>
    </lineage>
</organism>
<dbReference type="HOGENOM" id="CLU_003874_0_0_1"/>
<dbReference type="GeneID" id="8998563"/>
<evidence type="ECO:0000256" key="6">
    <source>
        <dbReference type="SAM" id="MobiDB-lite"/>
    </source>
</evidence>
<feature type="compositionally biased region" description="Basic and acidic residues" evidence="6">
    <location>
        <begin position="648"/>
        <end position="661"/>
    </location>
</feature>
<evidence type="ECO:0000313" key="10">
    <source>
        <dbReference type="Proteomes" id="UP000000599"/>
    </source>
</evidence>
<dbReference type="InterPro" id="IPR008936">
    <property type="entry name" value="Rho_GTPase_activation_prot"/>
</dbReference>
<dbReference type="CDD" id="cd09394">
    <property type="entry name" value="LIM1_Rga"/>
    <property type="match status" value="1"/>
</dbReference>
<feature type="compositionally biased region" description="Basic residues" evidence="6">
    <location>
        <begin position="875"/>
        <end position="884"/>
    </location>
</feature>
<dbReference type="CDD" id="cd09395">
    <property type="entry name" value="LIM2_Rga"/>
    <property type="match status" value="1"/>
</dbReference>
<proteinExistence type="predicted"/>
<feature type="domain" description="LIM zinc-binding" evidence="7">
    <location>
        <begin position="21"/>
        <end position="83"/>
    </location>
</feature>
<keyword evidence="3 4" id="KW-0862">Zinc</keyword>
<dbReference type="OrthoDB" id="19923at2759"/>
<keyword evidence="1" id="KW-0343">GTPase activation</keyword>
<dbReference type="InterPro" id="IPR050729">
    <property type="entry name" value="Rho-GAP"/>
</dbReference>
<evidence type="ECO:0000256" key="1">
    <source>
        <dbReference type="ARBA" id="ARBA00022468"/>
    </source>
</evidence>
<evidence type="ECO:0000256" key="5">
    <source>
        <dbReference type="SAM" id="Coils"/>
    </source>
</evidence>
<evidence type="ECO:0000259" key="8">
    <source>
        <dbReference type="PROSITE" id="PS50238"/>
    </source>
</evidence>
<dbReference type="PANTHER" id="PTHR23176">
    <property type="entry name" value="RHO/RAC/CDC GTPASE-ACTIVATING PROTEIN"/>
    <property type="match status" value="1"/>
</dbReference>
<feature type="compositionally biased region" description="Basic and acidic residues" evidence="6">
    <location>
        <begin position="600"/>
        <end position="613"/>
    </location>
</feature>
<dbReference type="eggNOG" id="KOG1704">
    <property type="taxonomic scope" value="Eukaryota"/>
</dbReference>
<evidence type="ECO:0000256" key="2">
    <source>
        <dbReference type="ARBA" id="ARBA00022723"/>
    </source>
</evidence>
<feature type="compositionally biased region" description="Polar residues" evidence="6">
    <location>
        <begin position="242"/>
        <end position="276"/>
    </location>
</feature>
<dbReference type="SUPFAM" id="SSF48350">
    <property type="entry name" value="GTPase activation domain, GAP"/>
    <property type="match status" value="1"/>
</dbReference>
<feature type="coiled-coil region" evidence="5">
    <location>
        <begin position="134"/>
        <end position="161"/>
    </location>
</feature>
<feature type="region of interest" description="Disordered" evidence="6">
    <location>
        <begin position="426"/>
        <end position="447"/>
    </location>
</feature>
<dbReference type="PROSITE" id="PS50238">
    <property type="entry name" value="RHOGAP"/>
    <property type="match status" value="1"/>
</dbReference>
<evidence type="ECO:0000259" key="7">
    <source>
        <dbReference type="PROSITE" id="PS50023"/>
    </source>
</evidence>
<dbReference type="GO" id="GO:0005096">
    <property type="term" value="F:GTPase activator activity"/>
    <property type="evidence" value="ECO:0007669"/>
    <property type="project" value="UniProtKB-KW"/>
</dbReference>
<dbReference type="RefSeq" id="XP_002770343.1">
    <property type="nucleotide sequence ID" value="XM_002770297.1"/>
</dbReference>
<feature type="compositionally biased region" description="Pro residues" evidence="6">
    <location>
        <begin position="502"/>
        <end position="513"/>
    </location>
</feature>
<feature type="compositionally biased region" description="Low complexity" evidence="6">
    <location>
        <begin position="954"/>
        <end position="977"/>
    </location>
</feature>
<evidence type="ECO:0000256" key="3">
    <source>
        <dbReference type="ARBA" id="ARBA00022833"/>
    </source>
</evidence>
<feature type="compositionally biased region" description="Pro residues" evidence="6">
    <location>
        <begin position="224"/>
        <end position="234"/>
    </location>
</feature>
<feature type="region of interest" description="Disordered" evidence="6">
    <location>
        <begin position="829"/>
        <end position="992"/>
    </location>
</feature>
<dbReference type="Pfam" id="PF00412">
    <property type="entry name" value="LIM"/>
    <property type="match status" value="1"/>
</dbReference>
<dbReference type="VEuPathDB" id="FungiDB:DEHA2D18150g"/>
<feature type="compositionally biased region" description="Low complexity" evidence="6">
    <location>
        <begin position="843"/>
        <end position="852"/>
    </location>
</feature>
<feature type="compositionally biased region" description="Polar residues" evidence="6">
    <location>
        <begin position="342"/>
        <end position="361"/>
    </location>
</feature>
<dbReference type="eggNOG" id="KOG1453">
    <property type="taxonomic scope" value="Eukaryota"/>
</dbReference>
<feature type="compositionally biased region" description="Polar residues" evidence="6">
    <location>
        <begin position="889"/>
        <end position="900"/>
    </location>
</feature>
<keyword evidence="10" id="KW-1185">Reference proteome</keyword>
<dbReference type="GO" id="GO:0007165">
    <property type="term" value="P:signal transduction"/>
    <property type="evidence" value="ECO:0007669"/>
    <property type="project" value="InterPro"/>
</dbReference>
<evidence type="ECO:0000256" key="4">
    <source>
        <dbReference type="PROSITE-ProRule" id="PRU00125"/>
    </source>
</evidence>
<dbReference type="PROSITE" id="PS50023">
    <property type="entry name" value="LIM_DOMAIN_2"/>
    <property type="match status" value="1"/>
</dbReference>
<dbReference type="PANTHER" id="PTHR23176:SF128">
    <property type="entry name" value="RHO GTPASE-ACTIVATING PROTEIN RGD1"/>
    <property type="match status" value="1"/>
</dbReference>
<protein>
    <submittedName>
        <fullName evidence="9">DEHA2D18150p</fullName>
    </submittedName>
</protein>
<dbReference type="Gene3D" id="2.10.110.10">
    <property type="entry name" value="Cysteine Rich Protein"/>
    <property type="match status" value="2"/>
</dbReference>
<reference evidence="9 10" key="1">
    <citation type="journal article" date="2004" name="Nature">
        <title>Genome evolution in yeasts.</title>
        <authorList>
            <consortium name="Genolevures"/>
            <person name="Dujon B."/>
            <person name="Sherman D."/>
            <person name="Fischer G."/>
            <person name="Durrens P."/>
            <person name="Casaregola S."/>
            <person name="Lafontaine I."/>
            <person name="de Montigny J."/>
            <person name="Marck C."/>
            <person name="Neuveglise C."/>
            <person name="Talla E."/>
            <person name="Goffard N."/>
            <person name="Frangeul L."/>
            <person name="Aigle M."/>
            <person name="Anthouard V."/>
            <person name="Babour A."/>
            <person name="Barbe V."/>
            <person name="Barnay S."/>
            <person name="Blanchin S."/>
            <person name="Beckerich J.M."/>
            <person name="Beyne E."/>
            <person name="Bleykasten C."/>
            <person name="Boisrame A."/>
            <person name="Boyer J."/>
            <person name="Cattolico L."/>
            <person name="Confanioleri F."/>
            <person name="de Daruvar A."/>
            <person name="Despons L."/>
            <person name="Fabre E."/>
            <person name="Fairhead C."/>
            <person name="Ferry-Dumazet H."/>
            <person name="Groppi A."/>
            <person name="Hantraye F."/>
            <person name="Hennequin C."/>
            <person name="Jauniaux N."/>
            <person name="Joyet P."/>
            <person name="Kachouri R."/>
            <person name="Kerrest A."/>
            <person name="Koszul R."/>
            <person name="Lemaire M."/>
            <person name="Lesur I."/>
            <person name="Ma L."/>
            <person name="Muller H."/>
            <person name="Nicaud J.M."/>
            <person name="Nikolski M."/>
            <person name="Oztas S."/>
            <person name="Ozier-Kalogeropoulos O."/>
            <person name="Pellenz S."/>
            <person name="Potier S."/>
            <person name="Richard G.F."/>
            <person name="Straub M.L."/>
            <person name="Suleau A."/>
            <person name="Swennene D."/>
            <person name="Tekaia F."/>
            <person name="Wesolowski-Louvel M."/>
            <person name="Westhof E."/>
            <person name="Wirth B."/>
            <person name="Zeniou-Meyer M."/>
            <person name="Zivanovic I."/>
            <person name="Bolotin-Fukuhara M."/>
            <person name="Thierry A."/>
            <person name="Bouchier C."/>
            <person name="Caudron B."/>
            <person name="Scarpelli C."/>
            <person name="Gaillardin C."/>
            <person name="Weissenbach J."/>
            <person name="Wincker P."/>
            <person name="Souciet J.L."/>
        </authorList>
    </citation>
    <scope>NUCLEOTIDE SEQUENCE [LARGE SCALE GENOMIC DNA]</scope>
    <source>
        <strain evidence="10">ATCC 36239 / CBS 767 / BCRC 21394 / JCM 1990 / NBRC 0083 / IGC 2968</strain>
    </source>
</reference>
<dbReference type="AlphaFoldDB" id="B5RTL2"/>
<feature type="compositionally biased region" description="Polar residues" evidence="6">
    <location>
        <begin position="575"/>
        <end position="599"/>
    </location>
</feature>
<feature type="compositionally biased region" description="Polar residues" evidence="6">
    <location>
        <begin position="299"/>
        <end position="326"/>
    </location>
</feature>
<feature type="domain" description="Rho-GAP" evidence="8">
    <location>
        <begin position="1039"/>
        <end position="1240"/>
    </location>
</feature>